<evidence type="ECO:0000256" key="5">
    <source>
        <dbReference type="ARBA" id="ARBA00023136"/>
    </source>
</evidence>
<keyword evidence="4 6" id="KW-1133">Transmembrane helix</keyword>
<feature type="transmembrane region" description="Helical" evidence="6">
    <location>
        <begin position="75"/>
        <end position="95"/>
    </location>
</feature>
<evidence type="ECO:0000256" key="6">
    <source>
        <dbReference type="SAM" id="Phobius"/>
    </source>
</evidence>
<keyword evidence="3 6" id="KW-0812">Transmembrane</keyword>
<gene>
    <name evidence="7" type="ORF">HNR44_000822</name>
</gene>
<evidence type="ECO:0000256" key="3">
    <source>
        <dbReference type="ARBA" id="ARBA00022692"/>
    </source>
</evidence>
<protein>
    <submittedName>
        <fullName evidence="7">Uncharacterized protein (TIGR00297 family)</fullName>
    </submittedName>
</protein>
<dbReference type="PANTHER" id="PTHR13353:SF5">
    <property type="entry name" value="TRANSMEMBRANE PROTEIN 19"/>
    <property type="match status" value="1"/>
</dbReference>
<dbReference type="GO" id="GO:0016020">
    <property type="term" value="C:membrane"/>
    <property type="evidence" value="ECO:0007669"/>
    <property type="project" value="UniProtKB-SubCell"/>
</dbReference>
<sequence>MTTFLTVLVATVAYLGYRLQSLSVGGAITAFVVGVGILISFGYEGLLVLAIFFVSSTLLGRVPTRKFKREHEVRTVGQVFANGGVATLAALSSLLFVDDELAMILFISAFAAANSDTWATEGGRRWGGRPYHLRKRGRASIGRSGAITVVGTLFSFVGSALIALSGSILMLDGEWALLMTLAGFTGALADTLIGAFIQEERKCIHCQSMTEEKRHCGSKTKISRGVLGIDNNIVNTVSTMVAPLLSLFIFLLV</sequence>
<dbReference type="AlphaFoldDB" id="A0A841PWX7"/>
<feature type="transmembrane region" description="Helical" evidence="6">
    <location>
        <begin position="175"/>
        <end position="197"/>
    </location>
</feature>
<feature type="transmembrane region" description="Helical" evidence="6">
    <location>
        <begin position="141"/>
        <end position="169"/>
    </location>
</feature>
<keyword evidence="5 6" id="KW-0472">Membrane</keyword>
<dbReference type="RefSeq" id="WP_184402809.1">
    <property type="nucleotide sequence ID" value="NZ_JACHHJ010000001.1"/>
</dbReference>
<dbReference type="InterPro" id="IPR002794">
    <property type="entry name" value="DUF92_TMEM19"/>
</dbReference>
<evidence type="ECO:0000313" key="8">
    <source>
        <dbReference type="Proteomes" id="UP000568839"/>
    </source>
</evidence>
<evidence type="ECO:0000313" key="7">
    <source>
        <dbReference type="EMBL" id="MBB6448873.1"/>
    </source>
</evidence>
<comment type="similarity">
    <text evidence="2">Belongs to the TMEM19 family.</text>
</comment>
<evidence type="ECO:0000256" key="1">
    <source>
        <dbReference type="ARBA" id="ARBA00004141"/>
    </source>
</evidence>
<comment type="subcellular location">
    <subcellularLocation>
        <location evidence="1">Membrane</location>
        <topology evidence="1">Multi-pass membrane protein</topology>
    </subcellularLocation>
</comment>
<dbReference type="Pfam" id="PF01940">
    <property type="entry name" value="DUF92"/>
    <property type="match status" value="1"/>
</dbReference>
<evidence type="ECO:0000256" key="4">
    <source>
        <dbReference type="ARBA" id="ARBA00022989"/>
    </source>
</evidence>
<feature type="transmembrane region" description="Helical" evidence="6">
    <location>
        <begin position="101"/>
        <end position="120"/>
    </location>
</feature>
<feature type="transmembrane region" description="Helical" evidence="6">
    <location>
        <begin position="233"/>
        <end position="252"/>
    </location>
</feature>
<dbReference type="PANTHER" id="PTHR13353">
    <property type="entry name" value="TRANSMEMBRANE PROTEIN 19"/>
    <property type="match status" value="1"/>
</dbReference>
<feature type="transmembrane region" description="Helical" evidence="6">
    <location>
        <begin position="28"/>
        <end position="54"/>
    </location>
</feature>
<dbReference type="EMBL" id="JACHHJ010000001">
    <property type="protein sequence ID" value="MBB6448873.1"/>
    <property type="molecule type" value="Genomic_DNA"/>
</dbReference>
<keyword evidence="8" id="KW-1185">Reference proteome</keyword>
<accession>A0A841PWX7</accession>
<dbReference type="Proteomes" id="UP000568839">
    <property type="component" value="Unassembled WGS sequence"/>
</dbReference>
<organism evidence="7 8">
    <name type="scientific">Geomicrobium halophilum</name>
    <dbReference type="NCBI Taxonomy" id="549000"/>
    <lineage>
        <taxon>Bacteria</taxon>
        <taxon>Bacillati</taxon>
        <taxon>Bacillota</taxon>
        <taxon>Bacilli</taxon>
        <taxon>Bacillales</taxon>
        <taxon>Geomicrobium</taxon>
    </lineage>
</organism>
<evidence type="ECO:0000256" key="2">
    <source>
        <dbReference type="ARBA" id="ARBA00009012"/>
    </source>
</evidence>
<proteinExistence type="inferred from homology"/>
<comment type="caution">
    <text evidence="7">The sequence shown here is derived from an EMBL/GenBank/DDBJ whole genome shotgun (WGS) entry which is preliminary data.</text>
</comment>
<name>A0A841PWX7_9BACL</name>
<reference evidence="7 8" key="1">
    <citation type="submission" date="2020-08" db="EMBL/GenBank/DDBJ databases">
        <title>Genomic Encyclopedia of Type Strains, Phase IV (KMG-IV): sequencing the most valuable type-strain genomes for metagenomic binning, comparative biology and taxonomic classification.</title>
        <authorList>
            <person name="Goeker M."/>
        </authorList>
    </citation>
    <scope>NUCLEOTIDE SEQUENCE [LARGE SCALE GENOMIC DNA]</scope>
    <source>
        <strain evidence="7 8">DSM 21769</strain>
    </source>
</reference>